<proteinExistence type="predicted"/>
<dbReference type="EMBL" id="UINC01172529">
    <property type="protein sequence ID" value="SVD77643.1"/>
    <property type="molecule type" value="Genomic_DNA"/>
</dbReference>
<protein>
    <submittedName>
        <fullName evidence="2">Uncharacterized protein</fullName>
    </submittedName>
</protein>
<organism evidence="2">
    <name type="scientific">marine metagenome</name>
    <dbReference type="NCBI Taxonomy" id="408172"/>
    <lineage>
        <taxon>unclassified sequences</taxon>
        <taxon>metagenomes</taxon>
        <taxon>ecological metagenomes</taxon>
    </lineage>
</organism>
<sequence length="110" mass="12243">MKSSYTKERILYAIDNVMARGSFSIIIALSFAVILLILVLSTFIWSIGSNPSLGFMDQFWVYFNTGFGRSAATGNWTYRLTTFLLVIISILFSSIIIGAIANSIRSKISE</sequence>
<feature type="transmembrane region" description="Helical" evidence="1">
    <location>
        <begin position="83"/>
        <end position="104"/>
    </location>
</feature>
<name>A0A382Y302_9ZZZZ</name>
<dbReference type="AlphaFoldDB" id="A0A382Y302"/>
<keyword evidence="1" id="KW-0472">Membrane</keyword>
<keyword evidence="1" id="KW-1133">Transmembrane helix</keyword>
<feature type="non-terminal residue" evidence="2">
    <location>
        <position position="110"/>
    </location>
</feature>
<reference evidence="2" key="1">
    <citation type="submission" date="2018-05" db="EMBL/GenBank/DDBJ databases">
        <authorList>
            <person name="Lanie J.A."/>
            <person name="Ng W.-L."/>
            <person name="Kazmierczak K.M."/>
            <person name="Andrzejewski T.M."/>
            <person name="Davidsen T.M."/>
            <person name="Wayne K.J."/>
            <person name="Tettelin H."/>
            <person name="Glass J.I."/>
            <person name="Rusch D."/>
            <person name="Podicherti R."/>
            <person name="Tsui H.-C.T."/>
            <person name="Winkler M.E."/>
        </authorList>
    </citation>
    <scope>NUCLEOTIDE SEQUENCE</scope>
</reference>
<accession>A0A382Y302</accession>
<feature type="transmembrane region" description="Helical" evidence="1">
    <location>
        <begin position="21"/>
        <end position="47"/>
    </location>
</feature>
<gene>
    <name evidence="2" type="ORF">METZ01_LOCUS430497</name>
</gene>
<evidence type="ECO:0000256" key="1">
    <source>
        <dbReference type="SAM" id="Phobius"/>
    </source>
</evidence>
<evidence type="ECO:0000313" key="2">
    <source>
        <dbReference type="EMBL" id="SVD77643.1"/>
    </source>
</evidence>
<keyword evidence="1" id="KW-0812">Transmembrane</keyword>